<dbReference type="EMBL" id="BSPL01000017">
    <property type="protein sequence ID" value="GLS70748.1"/>
    <property type="molecule type" value="Genomic_DNA"/>
</dbReference>
<evidence type="ECO:0000256" key="3">
    <source>
        <dbReference type="SAM" id="Coils"/>
    </source>
</evidence>
<proteinExistence type="predicted"/>
<keyword evidence="4" id="KW-0472">Membrane</keyword>
<keyword evidence="4" id="KW-0812">Transmembrane</keyword>
<keyword evidence="6" id="KW-1185">Reference proteome</keyword>
<evidence type="ECO:0000256" key="4">
    <source>
        <dbReference type="SAM" id="Phobius"/>
    </source>
</evidence>
<name>A0AA37TGS0_9HYPH</name>
<evidence type="ECO:0000256" key="1">
    <source>
        <dbReference type="ARBA" id="ARBA00022741"/>
    </source>
</evidence>
<accession>A0AA37TGS0</accession>
<evidence type="ECO:0000313" key="6">
    <source>
        <dbReference type="Proteomes" id="UP001157440"/>
    </source>
</evidence>
<keyword evidence="1" id="KW-0547">Nucleotide-binding</keyword>
<evidence type="ECO:0008006" key="7">
    <source>
        <dbReference type="Google" id="ProtNLM"/>
    </source>
</evidence>
<dbReference type="InterPro" id="IPR050445">
    <property type="entry name" value="Bact_polysacc_biosynth/exp"/>
</dbReference>
<dbReference type="Gene3D" id="3.40.50.300">
    <property type="entry name" value="P-loop containing nucleotide triphosphate hydrolases"/>
    <property type="match status" value="1"/>
</dbReference>
<gene>
    <name evidence="5" type="ORF">GCM10007890_27610</name>
</gene>
<keyword evidence="2" id="KW-0067">ATP-binding</keyword>
<evidence type="ECO:0000256" key="2">
    <source>
        <dbReference type="ARBA" id="ARBA00022840"/>
    </source>
</evidence>
<dbReference type="PANTHER" id="PTHR32309:SF13">
    <property type="entry name" value="FERRIC ENTEROBACTIN TRANSPORT PROTEIN FEPE"/>
    <property type="match status" value="1"/>
</dbReference>
<protein>
    <recommendedName>
        <fullName evidence="7">Lipopolysaccharide biosynthesis protein</fullName>
    </recommendedName>
</protein>
<dbReference type="Proteomes" id="UP001157440">
    <property type="component" value="Unassembled WGS sequence"/>
</dbReference>
<keyword evidence="4" id="KW-1133">Transmembrane helix</keyword>
<organism evidence="5 6">
    <name type="scientific">Methylobacterium tardum</name>
    <dbReference type="NCBI Taxonomy" id="374432"/>
    <lineage>
        <taxon>Bacteria</taxon>
        <taxon>Pseudomonadati</taxon>
        <taxon>Pseudomonadota</taxon>
        <taxon>Alphaproteobacteria</taxon>
        <taxon>Hyphomicrobiales</taxon>
        <taxon>Methylobacteriaceae</taxon>
        <taxon>Methylobacterium</taxon>
    </lineage>
</organism>
<evidence type="ECO:0000313" key="5">
    <source>
        <dbReference type="EMBL" id="GLS70748.1"/>
    </source>
</evidence>
<comment type="caution">
    <text evidence="5">The sequence shown here is derived from an EMBL/GenBank/DDBJ whole genome shotgun (WGS) entry which is preliminary data.</text>
</comment>
<dbReference type="GO" id="GO:0005886">
    <property type="term" value="C:plasma membrane"/>
    <property type="evidence" value="ECO:0007669"/>
    <property type="project" value="TreeGrafter"/>
</dbReference>
<dbReference type="AlphaFoldDB" id="A0AA37TGS0"/>
<dbReference type="RefSeq" id="WP_238198216.1">
    <property type="nucleotide sequence ID" value="NZ_BPQZ01000023.1"/>
</dbReference>
<dbReference type="PANTHER" id="PTHR32309">
    <property type="entry name" value="TYROSINE-PROTEIN KINASE"/>
    <property type="match status" value="1"/>
</dbReference>
<feature type="coiled-coil region" evidence="3">
    <location>
        <begin position="358"/>
        <end position="385"/>
    </location>
</feature>
<dbReference type="SUPFAM" id="SSF52540">
    <property type="entry name" value="P-loop containing nucleoside triphosphate hydrolases"/>
    <property type="match status" value="1"/>
</dbReference>
<reference evidence="6" key="1">
    <citation type="journal article" date="2019" name="Int. J. Syst. Evol. Microbiol.">
        <title>The Global Catalogue of Microorganisms (GCM) 10K type strain sequencing project: providing services to taxonomists for standard genome sequencing and annotation.</title>
        <authorList>
            <consortium name="The Broad Institute Genomics Platform"/>
            <consortium name="The Broad Institute Genome Sequencing Center for Infectious Disease"/>
            <person name="Wu L."/>
            <person name="Ma J."/>
        </authorList>
    </citation>
    <scope>NUCLEOTIDE SEQUENCE [LARGE SCALE GENOMIC DNA]</scope>
    <source>
        <strain evidence="6">NBRC 103632</strain>
    </source>
</reference>
<dbReference type="InterPro" id="IPR027417">
    <property type="entry name" value="P-loop_NTPase"/>
</dbReference>
<feature type="transmembrane region" description="Helical" evidence="4">
    <location>
        <begin position="42"/>
        <end position="61"/>
    </location>
</feature>
<keyword evidence="3" id="KW-0175">Coiled coil</keyword>
<sequence>MSFLTVDLADRVPARTSAPALGPERRGPLAAPLTRIWRRRTLFATVFTLVVALAATALMIIQPQYVATGSVIVAEAEPGAHNASMAWIQKLGDPADIESQIQVIRSPRLLRLAIDSGLAASVMAECRFAATRGQPEEISETKQAACTKLTSNHDALVEYLLKRFTVASSGRSRIITIAYRSPLPEVAQTMANALINAFLEDQREAQASSRKAASDWLHTEITQLDESIRADETRIQTYRRRKGLLKGSSAPISAERLTSISQQLNAAEAAKADAAARLGEIESRGGRGAESAPAVLASQTVIALKQQLSTVSAQLSNQSTLLGASHPAIRALVTEQSSLRERIEQEIANVARGLRKSYEASNALAKSLRAQLETAKTEAAAAMDDEASIEGMVRNAEIKRTRYADLVKRAGELETERRILTGSTRLVSLAELPQEPSSPKTVPFVAGGIVLAGVLAAAAALLRDSTDQRVRTPSQLLAGTGAPVFAQLPYLEAPGLVGRFSDRHRELQLAEALDRARVDPVMQNVLRNLHAHLMLAGGGQSRVVLVTSSKPREGKSFTAFALAGIGSTSGRRVLVVECDLRRPNFEASLGLGRGPGLGGILRGEIGPAEAVVSAGAFDVIPAGTPTPDSTELLMSARMTDFLRWSRRYDLVLLDTPPTSLLMDAAMLARHVDGVLCCTRYGHSQLSDTVETVANLRQAGGHVLGIAMTMVNSGRQMTYDAMPLPQSRHAGAAR</sequence>
<dbReference type="GO" id="GO:0004713">
    <property type="term" value="F:protein tyrosine kinase activity"/>
    <property type="evidence" value="ECO:0007669"/>
    <property type="project" value="TreeGrafter"/>
</dbReference>
<dbReference type="CDD" id="cd05387">
    <property type="entry name" value="BY-kinase"/>
    <property type="match status" value="1"/>
</dbReference>
<dbReference type="InterPro" id="IPR005702">
    <property type="entry name" value="Wzc-like_C"/>
</dbReference>